<feature type="binding site" evidence="4">
    <location>
        <position position="209"/>
    </location>
    <ligand>
        <name>pyruvate</name>
        <dbReference type="ChEBI" id="CHEBI:15361"/>
    </ligand>
</feature>
<gene>
    <name evidence="5" type="ORF">DWE98_27770</name>
</gene>
<dbReference type="SMART" id="SM01130">
    <property type="entry name" value="DHDPS"/>
    <property type="match status" value="1"/>
</dbReference>
<dbReference type="GO" id="GO:0008840">
    <property type="term" value="F:4-hydroxy-tetrahydrodipicolinate synthase activity"/>
    <property type="evidence" value="ECO:0007669"/>
    <property type="project" value="TreeGrafter"/>
</dbReference>
<reference evidence="6" key="1">
    <citation type="submission" date="2018-07" db="EMBL/GenBank/DDBJ databases">
        <authorList>
            <person name="Safronova V.I."/>
            <person name="Chirak E.R."/>
            <person name="Sazanova A.L."/>
        </authorList>
    </citation>
    <scope>NUCLEOTIDE SEQUENCE [LARGE SCALE GENOMIC DNA]</scope>
    <source>
        <strain evidence="6">RCAM04685</strain>
    </source>
</reference>
<keyword evidence="2 3" id="KW-0456">Lyase</keyword>
<evidence type="ECO:0000313" key="5">
    <source>
        <dbReference type="EMBL" id="RDJ19815.1"/>
    </source>
</evidence>
<evidence type="ECO:0000256" key="2">
    <source>
        <dbReference type="ARBA" id="ARBA00023239"/>
    </source>
</evidence>
<accession>A0A370KXT8</accession>
<dbReference type="RefSeq" id="WP_114832617.1">
    <property type="nucleotide sequence ID" value="NZ_QQTO01000009.1"/>
</dbReference>
<organism evidence="5 6">
    <name type="scientific">Bosea caraganae</name>
    <dbReference type="NCBI Taxonomy" id="2763117"/>
    <lineage>
        <taxon>Bacteria</taxon>
        <taxon>Pseudomonadati</taxon>
        <taxon>Pseudomonadota</taxon>
        <taxon>Alphaproteobacteria</taxon>
        <taxon>Hyphomicrobiales</taxon>
        <taxon>Boseaceae</taxon>
        <taxon>Bosea</taxon>
    </lineage>
</organism>
<dbReference type="AlphaFoldDB" id="A0A370KXT8"/>
<dbReference type="InterPro" id="IPR002220">
    <property type="entry name" value="DapA-like"/>
</dbReference>
<dbReference type="PIRSF" id="PIRSF001365">
    <property type="entry name" value="DHDPS"/>
    <property type="match status" value="1"/>
</dbReference>
<dbReference type="GO" id="GO:0005829">
    <property type="term" value="C:cytosol"/>
    <property type="evidence" value="ECO:0007669"/>
    <property type="project" value="TreeGrafter"/>
</dbReference>
<dbReference type="PANTHER" id="PTHR12128:SF66">
    <property type="entry name" value="4-HYDROXY-2-OXOGLUTARATE ALDOLASE, MITOCHONDRIAL"/>
    <property type="match status" value="1"/>
</dbReference>
<dbReference type="PRINTS" id="PR00146">
    <property type="entry name" value="DHPICSNTHASE"/>
</dbReference>
<dbReference type="InterPro" id="IPR013785">
    <property type="entry name" value="Aldolase_TIM"/>
</dbReference>
<comment type="similarity">
    <text evidence="1 3">Belongs to the DapA family.</text>
</comment>
<evidence type="ECO:0000313" key="6">
    <source>
        <dbReference type="Proteomes" id="UP000255207"/>
    </source>
</evidence>
<dbReference type="Proteomes" id="UP000255207">
    <property type="component" value="Unassembled WGS sequence"/>
</dbReference>
<dbReference type="CDD" id="cd00408">
    <property type="entry name" value="DHDPS-like"/>
    <property type="match status" value="1"/>
</dbReference>
<proteinExistence type="inferred from homology"/>
<keyword evidence="6" id="KW-1185">Reference proteome</keyword>
<comment type="caution">
    <text evidence="5">The sequence shown here is derived from an EMBL/GenBank/DDBJ whole genome shotgun (WGS) entry which is preliminary data.</text>
</comment>
<evidence type="ECO:0000256" key="3">
    <source>
        <dbReference type="PIRNR" id="PIRNR001365"/>
    </source>
</evidence>
<dbReference type="OrthoDB" id="9796205at2"/>
<dbReference type="PANTHER" id="PTHR12128">
    <property type="entry name" value="DIHYDRODIPICOLINATE SYNTHASE"/>
    <property type="match status" value="1"/>
</dbReference>
<name>A0A370KXT8_9HYPH</name>
<dbReference type="Gene3D" id="3.20.20.70">
    <property type="entry name" value="Aldolase class I"/>
    <property type="match status" value="1"/>
</dbReference>
<evidence type="ECO:0000256" key="4">
    <source>
        <dbReference type="PIRSR" id="PIRSR001365-2"/>
    </source>
</evidence>
<dbReference type="EMBL" id="QQTP01000027">
    <property type="protein sequence ID" value="RDJ19815.1"/>
    <property type="molecule type" value="Genomic_DNA"/>
</dbReference>
<dbReference type="Pfam" id="PF00701">
    <property type="entry name" value="DHDPS"/>
    <property type="match status" value="1"/>
</dbReference>
<protein>
    <submittedName>
        <fullName evidence="5">Dihydrodipicolinate synthase family protein</fullName>
    </submittedName>
</protein>
<dbReference type="SUPFAM" id="SSF51569">
    <property type="entry name" value="Aldolase"/>
    <property type="match status" value="1"/>
</dbReference>
<sequence length="311" mass="32184">MTKLSGVFPVLPTPFTPEGAIDPVTLATLVGFAIEAGADGVVYPGMASEVETLSPEERLAMVQALGAALGGRLPFIVGASDADPARAAARAEEGRAVGAKAAMIMAPAGNGADVAKHVAFYRAVAAATSLPIMLQNAPQPMGAGLKPEAVGEIVRAVPQVRFVKEETLPCGQHVTAILAAVGDRLDGVFGGAGARYIMDELARGAAGTMPATEMTDLHVALVRAFLGGDPIEARRLYSRSLPLLLFQAIFRVRLTKAVLSARGLLDSTFARAAGPVFDADDAAELAALVAEAADLFTLHPIRFDRVRHAAA</sequence>
<evidence type="ECO:0000256" key="1">
    <source>
        <dbReference type="ARBA" id="ARBA00007592"/>
    </source>
</evidence>